<dbReference type="PANTHER" id="PTHR32227">
    <property type="entry name" value="GLUCAN ENDO-1,3-BETA-GLUCOSIDASE BG1-RELATED-RELATED"/>
    <property type="match status" value="1"/>
</dbReference>
<keyword evidence="13" id="KW-1185">Reference proteome</keyword>
<dbReference type="Pfam" id="PF00332">
    <property type="entry name" value="Glyco_hydro_17"/>
    <property type="match status" value="1"/>
</dbReference>
<feature type="domain" description="X8" evidence="11">
    <location>
        <begin position="372"/>
        <end position="456"/>
    </location>
</feature>
<evidence type="ECO:0000256" key="4">
    <source>
        <dbReference type="ARBA" id="ARBA00022729"/>
    </source>
</evidence>
<evidence type="ECO:0000313" key="12">
    <source>
        <dbReference type="EMBL" id="EFJ37962.1"/>
    </source>
</evidence>
<evidence type="ECO:0000256" key="5">
    <source>
        <dbReference type="ARBA" id="ARBA00022801"/>
    </source>
</evidence>
<evidence type="ECO:0000256" key="9">
    <source>
        <dbReference type="RuleBase" id="RU004336"/>
    </source>
</evidence>
<feature type="compositionally biased region" description="Basic residues" evidence="10">
    <location>
        <begin position="341"/>
        <end position="362"/>
    </location>
</feature>
<evidence type="ECO:0000256" key="8">
    <source>
        <dbReference type="RuleBase" id="RU004335"/>
    </source>
</evidence>
<evidence type="ECO:0000256" key="1">
    <source>
        <dbReference type="ARBA" id="ARBA00000382"/>
    </source>
</evidence>
<dbReference type="InterPro" id="IPR000490">
    <property type="entry name" value="Glyco_hydro_17"/>
</dbReference>
<evidence type="ECO:0000256" key="7">
    <source>
        <dbReference type="ARBA" id="ARBA00023295"/>
    </source>
</evidence>
<comment type="similarity">
    <text evidence="2 8">Belongs to the glycosyl hydrolase 17 family.</text>
</comment>
<dbReference type="GO" id="GO:0005975">
    <property type="term" value="P:carbohydrate metabolic process"/>
    <property type="evidence" value="ECO:0007669"/>
    <property type="project" value="InterPro"/>
</dbReference>
<keyword evidence="5 9" id="KW-0378">Hydrolase</keyword>
<accession>D8QMM7</accession>
<dbReference type="KEGG" id="smo:SELMODRAFT_73476"/>
<dbReference type="Gramene" id="EFJ37962">
    <property type="protein sequence ID" value="EFJ37962"/>
    <property type="gene ID" value="SELMODRAFT_73476"/>
</dbReference>
<dbReference type="STRING" id="88036.D8QMM7"/>
<dbReference type="EMBL" id="GL377565">
    <property type="protein sequence ID" value="EFJ37962.1"/>
    <property type="molecule type" value="Genomic_DNA"/>
</dbReference>
<dbReference type="Gene3D" id="3.20.20.80">
    <property type="entry name" value="Glycosidases"/>
    <property type="match status" value="1"/>
</dbReference>
<dbReference type="GO" id="GO:0042973">
    <property type="term" value="F:glucan endo-1,3-beta-D-glucosidase activity"/>
    <property type="evidence" value="ECO:0007669"/>
    <property type="project" value="UniProtKB-EC"/>
</dbReference>
<evidence type="ECO:0000256" key="3">
    <source>
        <dbReference type="ARBA" id="ARBA00012780"/>
    </source>
</evidence>
<evidence type="ECO:0000256" key="6">
    <source>
        <dbReference type="ARBA" id="ARBA00023157"/>
    </source>
</evidence>
<dbReference type="HOGENOM" id="CLU_024953_3_4_1"/>
<reference evidence="12 13" key="1">
    <citation type="journal article" date="2011" name="Science">
        <title>The Selaginella genome identifies genetic changes associated with the evolution of vascular plants.</title>
        <authorList>
            <person name="Banks J.A."/>
            <person name="Nishiyama T."/>
            <person name="Hasebe M."/>
            <person name="Bowman J.L."/>
            <person name="Gribskov M."/>
            <person name="dePamphilis C."/>
            <person name="Albert V.A."/>
            <person name="Aono N."/>
            <person name="Aoyama T."/>
            <person name="Ambrose B.A."/>
            <person name="Ashton N.W."/>
            <person name="Axtell M.J."/>
            <person name="Barker E."/>
            <person name="Barker M.S."/>
            <person name="Bennetzen J.L."/>
            <person name="Bonawitz N.D."/>
            <person name="Chapple C."/>
            <person name="Cheng C."/>
            <person name="Correa L.G."/>
            <person name="Dacre M."/>
            <person name="DeBarry J."/>
            <person name="Dreyer I."/>
            <person name="Elias M."/>
            <person name="Engstrom E.M."/>
            <person name="Estelle M."/>
            <person name="Feng L."/>
            <person name="Finet C."/>
            <person name="Floyd S.K."/>
            <person name="Frommer W.B."/>
            <person name="Fujita T."/>
            <person name="Gramzow L."/>
            <person name="Gutensohn M."/>
            <person name="Harholt J."/>
            <person name="Hattori M."/>
            <person name="Heyl A."/>
            <person name="Hirai T."/>
            <person name="Hiwatashi Y."/>
            <person name="Ishikawa M."/>
            <person name="Iwata M."/>
            <person name="Karol K.G."/>
            <person name="Koehler B."/>
            <person name="Kolukisaoglu U."/>
            <person name="Kubo M."/>
            <person name="Kurata T."/>
            <person name="Lalonde S."/>
            <person name="Li K."/>
            <person name="Li Y."/>
            <person name="Litt A."/>
            <person name="Lyons E."/>
            <person name="Manning G."/>
            <person name="Maruyama T."/>
            <person name="Michael T.P."/>
            <person name="Mikami K."/>
            <person name="Miyazaki S."/>
            <person name="Morinaga S."/>
            <person name="Murata T."/>
            <person name="Mueller-Roeber B."/>
            <person name="Nelson D.R."/>
            <person name="Obara M."/>
            <person name="Oguri Y."/>
            <person name="Olmstead R.G."/>
            <person name="Onodera N."/>
            <person name="Petersen B.L."/>
            <person name="Pils B."/>
            <person name="Prigge M."/>
            <person name="Rensing S.A."/>
            <person name="Riano-Pachon D.M."/>
            <person name="Roberts A.W."/>
            <person name="Sato Y."/>
            <person name="Scheller H.V."/>
            <person name="Schulz B."/>
            <person name="Schulz C."/>
            <person name="Shakirov E.V."/>
            <person name="Shibagaki N."/>
            <person name="Shinohara N."/>
            <person name="Shippen D.E."/>
            <person name="Soerensen I."/>
            <person name="Sotooka R."/>
            <person name="Sugimoto N."/>
            <person name="Sugita M."/>
            <person name="Sumikawa N."/>
            <person name="Tanurdzic M."/>
            <person name="Theissen G."/>
            <person name="Ulvskov P."/>
            <person name="Wakazuki S."/>
            <person name="Weng J.K."/>
            <person name="Willats W.W."/>
            <person name="Wipf D."/>
            <person name="Wolf P.G."/>
            <person name="Yang L."/>
            <person name="Zimmer A.D."/>
            <person name="Zhu Q."/>
            <person name="Mitros T."/>
            <person name="Hellsten U."/>
            <person name="Loque D."/>
            <person name="Otillar R."/>
            <person name="Salamov A."/>
            <person name="Schmutz J."/>
            <person name="Shapiro H."/>
            <person name="Lindquist E."/>
            <person name="Lucas S."/>
            <person name="Rokhsar D."/>
            <person name="Grigoriev I.V."/>
        </authorList>
    </citation>
    <scope>NUCLEOTIDE SEQUENCE [LARGE SCALE GENOMIC DNA]</scope>
</reference>
<dbReference type="AlphaFoldDB" id="D8QMM7"/>
<dbReference type="EC" id="3.2.1.39" evidence="3"/>
<name>D8QMM7_SELML</name>
<feature type="non-terminal residue" evidence="12">
    <location>
        <position position="1"/>
    </location>
</feature>
<dbReference type="InterPro" id="IPR012946">
    <property type="entry name" value="X8"/>
</dbReference>
<dbReference type="InParanoid" id="D8QMM7"/>
<gene>
    <name evidence="12" type="ORF">SELMODRAFT_73476</name>
</gene>
<dbReference type="OMA" id="DMGVRMK"/>
<dbReference type="eggNOG" id="ENOG502QQAD">
    <property type="taxonomic scope" value="Eukaryota"/>
</dbReference>
<proteinExistence type="inferred from homology"/>
<protein>
    <recommendedName>
        <fullName evidence="3">glucan endo-1,3-beta-D-glucosidase</fullName>
        <ecNumber evidence="3">3.2.1.39</ecNumber>
    </recommendedName>
</protein>
<dbReference type="InterPro" id="IPR017853">
    <property type="entry name" value="GH"/>
</dbReference>
<dbReference type="OrthoDB" id="941679at2759"/>
<keyword evidence="6" id="KW-1015">Disulfide bond</keyword>
<dbReference type="GO" id="GO:0005886">
    <property type="term" value="C:plasma membrane"/>
    <property type="evidence" value="ECO:0000318"/>
    <property type="project" value="GO_Central"/>
</dbReference>
<dbReference type="InterPro" id="IPR044965">
    <property type="entry name" value="Glyco_hydro_17_plant"/>
</dbReference>
<dbReference type="FunFam" id="3.20.20.80:FF:000005">
    <property type="entry name" value="Glucan endo-1,3-beta-glucosidase 14"/>
    <property type="match status" value="1"/>
</dbReference>
<feature type="region of interest" description="Disordered" evidence="10">
    <location>
        <begin position="323"/>
        <end position="365"/>
    </location>
</feature>
<evidence type="ECO:0000256" key="2">
    <source>
        <dbReference type="ARBA" id="ARBA00008773"/>
    </source>
</evidence>
<dbReference type="Proteomes" id="UP000001514">
    <property type="component" value="Unassembled WGS sequence"/>
</dbReference>
<sequence>SKVGVNYGRIADNLPPPNQVLQLLTSATDIRKVKLFDAEPSVLSAFSNTDFSLVVSAPNYMLSDLASDQSKALNWLTSSVASFYPATNITHIAVGNEVFSQTDGALKANLLPAMKNVYSALEKLKLHKRIKVSTPHAMSVLSSSFPPSNGSFSDTTRASLMPPLLQFLNDTGNPFMINVYPFFAYSTSPKSVSLDFVLFRSTKGELDPMSGLSYANMFDAQLDAVHFAMQSLGFDRIPLLVSETGWPSSGDDSETGASVENAREYIRNLVKHVTSTSGTTPVRPSSPTEVYIFALFNEDQKPGPKSERNFGLFQPNGSPVYSSDVLRSGSNGSGTSGAASKSKRRKKRSINPPRQHHHHQKMYRSSASSVRQWCIAKPGADAAALEKGITFACAEGGIDCSPIQSNGSCFDPQIAFSHASFVYNSYFQKMGRNSWNCYFQDTAMITITDPSKRKPYPD</sequence>
<dbReference type="Gene3D" id="1.20.58.1040">
    <property type="match status" value="1"/>
</dbReference>
<evidence type="ECO:0000313" key="13">
    <source>
        <dbReference type="Proteomes" id="UP000001514"/>
    </source>
</evidence>
<organism evidence="13">
    <name type="scientific">Selaginella moellendorffii</name>
    <name type="common">Spikemoss</name>
    <dbReference type="NCBI Taxonomy" id="88036"/>
    <lineage>
        <taxon>Eukaryota</taxon>
        <taxon>Viridiplantae</taxon>
        <taxon>Streptophyta</taxon>
        <taxon>Embryophyta</taxon>
        <taxon>Tracheophyta</taxon>
        <taxon>Lycopodiopsida</taxon>
        <taxon>Selaginellales</taxon>
        <taxon>Selaginellaceae</taxon>
        <taxon>Selaginella</taxon>
    </lineage>
</organism>
<comment type="catalytic activity">
    <reaction evidence="1">
        <text>Hydrolysis of (1-&gt;3)-beta-D-glucosidic linkages in (1-&gt;3)-beta-D-glucans.</text>
        <dbReference type="EC" id="3.2.1.39"/>
    </reaction>
</comment>
<evidence type="ECO:0000259" key="11">
    <source>
        <dbReference type="SMART" id="SM00768"/>
    </source>
</evidence>
<dbReference type="PROSITE" id="PS00587">
    <property type="entry name" value="GLYCOSYL_HYDROL_F17"/>
    <property type="match status" value="1"/>
</dbReference>
<keyword evidence="7 9" id="KW-0326">Glycosidase</keyword>
<dbReference type="Pfam" id="PF07983">
    <property type="entry name" value="X8"/>
    <property type="match status" value="1"/>
</dbReference>
<evidence type="ECO:0000256" key="10">
    <source>
        <dbReference type="SAM" id="MobiDB-lite"/>
    </source>
</evidence>
<dbReference type="SMART" id="SM00768">
    <property type="entry name" value="X8"/>
    <property type="match status" value="1"/>
</dbReference>
<keyword evidence="4" id="KW-0732">Signal</keyword>
<dbReference type="SUPFAM" id="SSF51445">
    <property type="entry name" value="(Trans)glycosidases"/>
    <property type="match status" value="1"/>
</dbReference>